<dbReference type="KEGG" id="cprv:CYPRO_1598"/>
<dbReference type="InterPro" id="IPR055346">
    <property type="entry name" value="Fe-S_cluster_assembly_SufBD"/>
</dbReference>
<sequence length="443" mass="48662">MSTAVQFEQSTYLNELHSGFSVTSTGVAPVETAREKAVKNVQEWSFPTPRDEDWRQLSLKPLYRNAFVQPSAAEITAEDVSDFLMPESAKSTLVLLNGVLVPALSETSALPEGCYAGSVKNAPEFVVKALETHFGNVARYERDAFTAFNTAVLEDVIVVYTAKDVKVEAPLHILNLTDARSLAVATAPRVFIFGERFSDATVVEDFIGLGTEPYFNTAVSETVLEDEAHVNHIKVQRENRNAIHISRVASLLGRGSNYNSYTVSSGALLFRNEPLSLVDAENAHATLDGLVMVDGNQVSDTHSTLDHLKANCTSHQLHKVIALGEGKSVFNGKIFVRKDSQQIDAFQENRNLLLSETADVFTKPQLEIFADDVKCSHGATIGQLSDEELFYMRSRGLSRKTAVQMLTYGYALDVIENIPVESLREQLTLLVADFTGNEAVPQA</sequence>
<evidence type="ECO:0000313" key="4">
    <source>
        <dbReference type="EMBL" id="AXJ00849.1"/>
    </source>
</evidence>
<dbReference type="EMBL" id="CP027806">
    <property type="protein sequence ID" value="AXJ00849.1"/>
    <property type="molecule type" value="Genomic_DNA"/>
</dbReference>
<dbReference type="NCBIfam" id="TIGR01981">
    <property type="entry name" value="sufD"/>
    <property type="match status" value="1"/>
</dbReference>
<dbReference type="InterPro" id="IPR000825">
    <property type="entry name" value="SUF_FeS_clus_asmbl_SufBD_core"/>
</dbReference>
<organism evidence="4 5">
    <name type="scientific">Cyclonatronum proteinivorum</name>
    <dbReference type="NCBI Taxonomy" id="1457365"/>
    <lineage>
        <taxon>Bacteria</taxon>
        <taxon>Pseudomonadati</taxon>
        <taxon>Balneolota</taxon>
        <taxon>Balneolia</taxon>
        <taxon>Balneolales</taxon>
        <taxon>Cyclonatronaceae</taxon>
        <taxon>Cyclonatronum</taxon>
    </lineage>
</organism>
<proteinExistence type="inferred from homology"/>
<accession>A0A345UK47</accession>
<name>A0A345UK47_9BACT</name>
<gene>
    <name evidence="4" type="ORF">CYPRO_1598</name>
</gene>
<dbReference type="PANTHER" id="PTHR43575:SF1">
    <property type="entry name" value="PROTEIN ABCI7, CHLOROPLASTIC"/>
    <property type="match status" value="1"/>
</dbReference>
<dbReference type="PANTHER" id="PTHR43575">
    <property type="entry name" value="PROTEIN ABCI7, CHLOROPLASTIC"/>
    <property type="match status" value="1"/>
</dbReference>
<dbReference type="GO" id="GO:0016226">
    <property type="term" value="P:iron-sulfur cluster assembly"/>
    <property type="evidence" value="ECO:0007669"/>
    <property type="project" value="InterPro"/>
</dbReference>
<reference evidence="4 5" key="1">
    <citation type="submission" date="2018-03" db="EMBL/GenBank/DDBJ databases">
        <title>Phenotypic and genomic properties of Cyclonatronum proteinivorum gen. nov., sp. nov., a haloalkaliphilic bacteroidete from soda lakes possessing Na+-translocating rhodopsin.</title>
        <authorList>
            <person name="Toshchakov S.V."/>
            <person name="Korzhenkov A."/>
            <person name="Samarov N.I."/>
            <person name="Kublanov I.V."/>
            <person name="Muntyan M.S."/>
            <person name="Sorokin D.Y."/>
        </authorList>
    </citation>
    <scope>NUCLEOTIDE SEQUENCE [LARGE SCALE GENOMIC DNA]</scope>
    <source>
        <strain evidence="4 5">Omega</strain>
    </source>
</reference>
<dbReference type="Proteomes" id="UP000254808">
    <property type="component" value="Chromosome"/>
</dbReference>
<feature type="domain" description="SUF system FeS cluster assembly SufBD core" evidence="2">
    <location>
        <begin position="184"/>
        <end position="409"/>
    </location>
</feature>
<dbReference type="OrthoDB" id="9768262at2"/>
<dbReference type="InterPro" id="IPR045595">
    <property type="entry name" value="SufBD_N"/>
</dbReference>
<dbReference type="SUPFAM" id="SSF101960">
    <property type="entry name" value="Stabilizer of iron transporter SufD"/>
    <property type="match status" value="1"/>
</dbReference>
<feature type="domain" description="SUF system FeS cluster assembly SufBD N-terminal" evidence="3">
    <location>
        <begin position="26"/>
        <end position="173"/>
    </location>
</feature>
<dbReference type="AlphaFoldDB" id="A0A345UK47"/>
<protein>
    <submittedName>
        <fullName evidence="4">Iron-regulated ABC transporter permease protein SufD</fullName>
    </submittedName>
</protein>
<dbReference type="InterPro" id="IPR037284">
    <property type="entry name" value="SUF_FeS_clus_asmbl_SufBD_sf"/>
</dbReference>
<dbReference type="InterPro" id="IPR011542">
    <property type="entry name" value="SUF_FeS_clus_asmbl_SufD"/>
</dbReference>
<dbReference type="Pfam" id="PF01458">
    <property type="entry name" value="SUFBD_core"/>
    <property type="match status" value="1"/>
</dbReference>
<keyword evidence="5" id="KW-1185">Reference proteome</keyword>
<comment type="similarity">
    <text evidence="1">Belongs to the iron-sulfur cluster assembly SufBD family.</text>
</comment>
<evidence type="ECO:0000313" key="5">
    <source>
        <dbReference type="Proteomes" id="UP000254808"/>
    </source>
</evidence>
<evidence type="ECO:0000256" key="1">
    <source>
        <dbReference type="ARBA" id="ARBA00043967"/>
    </source>
</evidence>
<dbReference type="Pfam" id="PF19295">
    <property type="entry name" value="SufBD_N"/>
    <property type="match status" value="1"/>
</dbReference>
<evidence type="ECO:0000259" key="2">
    <source>
        <dbReference type="Pfam" id="PF01458"/>
    </source>
</evidence>
<dbReference type="RefSeq" id="WP_114984104.1">
    <property type="nucleotide sequence ID" value="NZ_CP027806.1"/>
</dbReference>
<evidence type="ECO:0000259" key="3">
    <source>
        <dbReference type="Pfam" id="PF19295"/>
    </source>
</evidence>